<sequence>MAECFDACDGFEEPGKPGDNRKKDSAPSPALCNKSDTFSLMRGKEDLSASTPQNELEMSRTQWRMIIEAALVPRQYAARSRKGGCGPARCALLSELPPSRSKASRVIFLLKAIELWLAVSIVCLILAFQSRSGSGSYVLASICEYNSFAAFGTSDLGYVQKTAPVVTPVASLASGVGYRWAHRVYGMACHHRGSRPLRMPAPACVCPTLLSNELRGVDSIRDLAES</sequence>
<keyword evidence="2" id="KW-1133">Transmembrane helix</keyword>
<feature type="region of interest" description="Disordered" evidence="1">
    <location>
        <begin position="1"/>
        <end position="35"/>
    </location>
</feature>
<feature type="transmembrane region" description="Helical" evidence="2">
    <location>
        <begin position="106"/>
        <end position="128"/>
    </location>
</feature>
<organism evidence="3 4">
    <name type="scientific">Paraphoma chrysanthemicola</name>
    <dbReference type="NCBI Taxonomy" id="798071"/>
    <lineage>
        <taxon>Eukaryota</taxon>
        <taxon>Fungi</taxon>
        <taxon>Dikarya</taxon>
        <taxon>Ascomycota</taxon>
        <taxon>Pezizomycotina</taxon>
        <taxon>Dothideomycetes</taxon>
        <taxon>Pleosporomycetidae</taxon>
        <taxon>Pleosporales</taxon>
        <taxon>Pleosporineae</taxon>
        <taxon>Phaeosphaeriaceae</taxon>
        <taxon>Paraphoma</taxon>
    </lineage>
</organism>
<keyword evidence="2" id="KW-0812">Transmembrane</keyword>
<dbReference type="AlphaFoldDB" id="A0A8K0VSZ3"/>
<evidence type="ECO:0000313" key="3">
    <source>
        <dbReference type="EMBL" id="KAH7072395.1"/>
    </source>
</evidence>
<evidence type="ECO:0000256" key="1">
    <source>
        <dbReference type="SAM" id="MobiDB-lite"/>
    </source>
</evidence>
<protein>
    <submittedName>
        <fullName evidence="3">Uncharacterized protein</fullName>
    </submittedName>
</protein>
<name>A0A8K0VSZ3_9PLEO</name>
<evidence type="ECO:0000256" key="2">
    <source>
        <dbReference type="SAM" id="Phobius"/>
    </source>
</evidence>
<dbReference type="EMBL" id="JAGMVJ010000023">
    <property type="protein sequence ID" value="KAH7072395.1"/>
    <property type="molecule type" value="Genomic_DNA"/>
</dbReference>
<feature type="compositionally biased region" description="Basic and acidic residues" evidence="1">
    <location>
        <begin position="13"/>
        <end position="25"/>
    </location>
</feature>
<comment type="caution">
    <text evidence="3">The sequence shown here is derived from an EMBL/GenBank/DDBJ whole genome shotgun (WGS) entry which is preliminary data.</text>
</comment>
<accession>A0A8K0VSZ3</accession>
<evidence type="ECO:0000313" key="4">
    <source>
        <dbReference type="Proteomes" id="UP000813461"/>
    </source>
</evidence>
<proteinExistence type="predicted"/>
<dbReference type="Proteomes" id="UP000813461">
    <property type="component" value="Unassembled WGS sequence"/>
</dbReference>
<keyword evidence="4" id="KW-1185">Reference proteome</keyword>
<keyword evidence="2" id="KW-0472">Membrane</keyword>
<gene>
    <name evidence="3" type="ORF">FB567DRAFT_554068</name>
</gene>
<reference evidence="3" key="1">
    <citation type="journal article" date="2021" name="Nat. Commun.">
        <title>Genetic determinants of endophytism in the Arabidopsis root mycobiome.</title>
        <authorList>
            <person name="Mesny F."/>
            <person name="Miyauchi S."/>
            <person name="Thiergart T."/>
            <person name="Pickel B."/>
            <person name="Atanasova L."/>
            <person name="Karlsson M."/>
            <person name="Huettel B."/>
            <person name="Barry K.W."/>
            <person name="Haridas S."/>
            <person name="Chen C."/>
            <person name="Bauer D."/>
            <person name="Andreopoulos W."/>
            <person name="Pangilinan J."/>
            <person name="LaButti K."/>
            <person name="Riley R."/>
            <person name="Lipzen A."/>
            <person name="Clum A."/>
            <person name="Drula E."/>
            <person name="Henrissat B."/>
            <person name="Kohler A."/>
            <person name="Grigoriev I.V."/>
            <person name="Martin F.M."/>
            <person name="Hacquard S."/>
        </authorList>
    </citation>
    <scope>NUCLEOTIDE SEQUENCE</scope>
    <source>
        <strain evidence="3">MPI-SDFR-AT-0120</strain>
    </source>
</reference>